<reference evidence="1" key="1">
    <citation type="submission" date="2024-05" db="EMBL/GenBank/DDBJ databases">
        <title>Draft genome assemblies of 36 bacteria isolated from hibernating arctic ground squirrels.</title>
        <authorList>
            <person name="McKee H."/>
            <person name="Mullen L."/>
            <person name="Drown D.M."/>
            <person name="Duddleston K.N."/>
        </authorList>
    </citation>
    <scope>NUCLEOTIDE SEQUENCE</scope>
    <source>
        <strain evidence="1">AN1007</strain>
    </source>
</reference>
<proteinExistence type="predicted"/>
<dbReference type="AlphaFoldDB" id="A0AAU8NGQ2"/>
<accession>A0AAU8NGQ2</accession>
<organism evidence="1">
    <name type="scientific">Paenibacillus sp. AN1007</name>
    <dbReference type="NCBI Taxonomy" id="3151385"/>
    <lineage>
        <taxon>Bacteria</taxon>
        <taxon>Bacillati</taxon>
        <taxon>Bacillota</taxon>
        <taxon>Bacilli</taxon>
        <taxon>Bacillales</taxon>
        <taxon>Paenibacillaceae</taxon>
        <taxon>Paenibacillus</taxon>
    </lineage>
</organism>
<name>A0AAU8NGQ2_9BACL</name>
<dbReference type="RefSeq" id="WP_366294383.1">
    <property type="nucleotide sequence ID" value="NZ_CP159992.1"/>
</dbReference>
<protein>
    <submittedName>
        <fullName evidence="1">Uncharacterized protein</fullName>
    </submittedName>
</protein>
<evidence type="ECO:0000313" key="1">
    <source>
        <dbReference type="EMBL" id="XCP96100.1"/>
    </source>
</evidence>
<dbReference type="EMBL" id="CP159992">
    <property type="protein sequence ID" value="XCP96100.1"/>
    <property type="molecule type" value="Genomic_DNA"/>
</dbReference>
<gene>
    <name evidence="1" type="ORF">ABXS70_05135</name>
</gene>
<sequence>MRNEGVDTLYLEPGDIIEIKSYLANGTSFLGSLETKAFLDRVTSSGKIPEYYKKLEASETDKAQYPDLFAKLEYALKTRSS</sequence>